<evidence type="ECO:0000256" key="2">
    <source>
        <dbReference type="ARBA" id="ARBA00023125"/>
    </source>
</evidence>
<dbReference type="Proteomes" id="UP000737171">
    <property type="component" value="Unassembled WGS sequence"/>
</dbReference>
<keyword evidence="3" id="KW-0804">Transcription</keyword>
<proteinExistence type="predicted"/>
<dbReference type="SMART" id="SM00342">
    <property type="entry name" value="HTH_ARAC"/>
    <property type="match status" value="1"/>
</dbReference>
<dbReference type="PROSITE" id="PS01124">
    <property type="entry name" value="HTH_ARAC_FAMILY_2"/>
    <property type="match status" value="1"/>
</dbReference>
<dbReference type="InterPro" id="IPR018062">
    <property type="entry name" value="HTH_AraC-typ_CS"/>
</dbReference>
<keyword evidence="4" id="KW-0472">Membrane</keyword>
<keyword evidence="2" id="KW-0238">DNA-binding</keyword>
<feature type="transmembrane region" description="Helical" evidence="4">
    <location>
        <begin position="34"/>
        <end position="50"/>
    </location>
</feature>
<dbReference type="Pfam" id="PF12833">
    <property type="entry name" value="HTH_18"/>
    <property type="match status" value="1"/>
</dbReference>
<feature type="transmembrane region" description="Helical" evidence="4">
    <location>
        <begin position="114"/>
        <end position="132"/>
    </location>
</feature>
<dbReference type="EMBL" id="JABRWJ010000013">
    <property type="protein sequence ID" value="NRF71624.1"/>
    <property type="molecule type" value="Genomic_DNA"/>
</dbReference>
<keyword evidence="4" id="KW-0812">Transmembrane</keyword>
<feature type="domain" description="HTH araC/xylS-type" evidence="5">
    <location>
        <begin position="240"/>
        <end position="345"/>
    </location>
</feature>
<keyword evidence="7" id="KW-1185">Reference proteome</keyword>
<feature type="transmembrane region" description="Helical" evidence="4">
    <location>
        <begin position="56"/>
        <end position="79"/>
    </location>
</feature>
<evidence type="ECO:0000313" key="6">
    <source>
        <dbReference type="EMBL" id="NRF71624.1"/>
    </source>
</evidence>
<dbReference type="InterPro" id="IPR009057">
    <property type="entry name" value="Homeodomain-like_sf"/>
</dbReference>
<dbReference type="PROSITE" id="PS00041">
    <property type="entry name" value="HTH_ARAC_FAMILY_1"/>
    <property type="match status" value="1"/>
</dbReference>
<gene>
    <name evidence="6" type="ORF">HLB44_32015</name>
</gene>
<comment type="caution">
    <text evidence="6">The sequence shown here is derived from an EMBL/GenBank/DDBJ whole genome shotgun (WGS) entry which is preliminary data.</text>
</comment>
<dbReference type="RefSeq" id="WP_173133217.1">
    <property type="nucleotide sequence ID" value="NZ_JABRWJ010000013.1"/>
</dbReference>
<keyword evidence="1" id="KW-0805">Transcription regulation</keyword>
<dbReference type="PANTHER" id="PTHR43280:SF29">
    <property type="entry name" value="ARAC-FAMILY TRANSCRIPTIONAL REGULATOR"/>
    <property type="match status" value="1"/>
</dbReference>
<dbReference type="SUPFAM" id="SSF46689">
    <property type="entry name" value="Homeodomain-like"/>
    <property type="match status" value="1"/>
</dbReference>
<dbReference type="PANTHER" id="PTHR43280">
    <property type="entry name" value="ARAC-FAMILY TRANSCRIPTIONAL REGULATOR"/>
    <property type="match status" value="1"/>
</dbReference>
<protein>
    <submittedName>
        <fullName evidence="6">Helix-turn-helix transcriptional regulator</fullName>
    </submittedName>
</protein>
<name>A0ABX2ESV6_9BURK</name>
<evidence type="ECO:0000256" key="4">
    <source>
        <dbReference type="SAM" id="Phobius"/>
    </source>
</evidence>
<evidence type="ECO:0000256" key="3">
    <source>
        <dbReference type="ARBA" id="ARBA00023163"/>
    </source>
</evidence>
<dbReference type="Gene3D" id="1.10.10.60">
    <property type="entry name" value="Homeodomain-like"/>
    <property type="match status" value="1"/>
</dbReference>
<evidence type="ECO:0000256" key="1">
    <source>
        <dbReference type="ARBA" id="ARBA00023015"/>
    </source>
</evidence>
<reference evidence="6 7" key="1">
    <citation type="submission" date="2020-05" db="EMBL/GenBank/DDBJ databases">
        <title>Aquincola sp. isolate from soil.</title>
        <authorList>
            <person name="Han J."/>
            <person name="Kim D.-U."/>
        </authorList>
    </citation>
    <scope>NUCLEOTIDE SEQUENCE [LARGE SCALE GENOMIC DNA]</scope>
    <source>
        <strain evidence="6 7">S2</strain>
    </source>
</reference>
<evidence type="ECO:0000313" key="7">
    <source>
        <dbReference type="Proteomes" id="UP000737171"/>
    </source>
</evidence>
<evidence type="ECO:0000259" key="5">
    <source>
        <dbReference type="PROSITE" id="PS01124"/>
    </source>
</evidence>
<feature type="transmembrane region" description="Helical" evidence="4">
    <location>
        <begin position="6"/>
        <end position="27"/>
    </location>
</feature>
<accession>A0ABX2ESV6</accession>
<organism evidence="6 7">
    <name type="scientific">Pseudaquabacterium terrae</name>
    <dbReference type="NCBI Taxonomy" id="2732868"/>
    <lineage>
        <taxon>Bacteria</taxon>
        <taxon>Pseudomonadati</taxon>
        <taxon>Pseudomonadota</taxon>
        <taxon>Betaproteobacteria</taxon>
        <taxon>Burkholderiales</taxon>
        <taxon>Sphaerotilaceae</taxon>
        <taxon>Pseudaquabacterium</taxon>
    </lineage>
</organism>
<keyword evidence="4" id="KW-1133">Transmembrane helix</keyword>
<sequence length="353" mass="38183">MPIAPVLVLRALAIGVALALAVALLRAPARARRVLLPLLLCVMAYLLRAAPEMAQAPVAVLLPLSIGALGFPVAFWWLVRNGFEDKADVPPLAWVAAGSLLLTGLMRTSLLPGAAQAVPKLVAAGFVLLALWRLWATRSGDLVASRRKLRGWLLGYIGLHGLAVLMVELQLQGTAAPAWLDSLNVAVILAGLLVGAACLTGADTRALDTLFGTEASAQDKPAPAMEPRAEADGTDAHLLQRLEQLMTVDCLYRDPELTLAGLAQRLGLPEYRLRELINRQLGYRNFAAFINEHRLLEVEQRLADPACDRRPILTLALEAGFGSIGPFNRSFKDRQGITPRAFREQRRAAPQTD</sequence>
<feature type="transmembrane region" description="Helical" evidence="4">
    <location>
        <begin position="153"/>
        <end position="171"/>
    </location>
</feature>
<feature type="transmembrane region" description="Helical" evidence="4">
    <location>
        <begin position="183"/>
        <end position="202"/>
    </location>
</feature>
<dbReference type="InterPro" id="IPR018060">
    <property type="entry name" value="HTH_AraC"/>
</dbReference>